<reference evidence="1 2" key="1">
    <citation type="submission" date="2018-11" db="EMBL/GenBank/DDBJ databases">
        <title>Genome assembly of Steccherinum ochraceum LE-BIN_3174, the white-rot fungus of the Steccherinaceae family (The Residual Polyporoid clade, Polyporales, Basidiomycota).</title>
        <authorList>
            <person name="Fedorova T.V."/>
            <person name="Glazunova O.A."/>
            <person name="Landesman E.O."/>
            <person name="Moiseenko K.V."/>
            <person name="Psurtseva N.V."/>
            <person name="Savinova O.S."/>
            <person name="Shakhova N.V."/>
            <person name="Tyazhelova T.V."/>
            <person name="Vasina D.V."/>
        </authorList>
    </citation>
    <scope>NUCLEOTIDE SEQUENCE [LARGE SCALE GENOMIC DNA]</scope>
    <source>
        <strain evidence="1 2">LE-BIN_3174</strain>
    </source>
</reference>
<comment type="caution">
    <text evidence="1">The sequence shown here is derived from an EMBL/GenBank/DDBJ whole genome shotgun (WGS) entry which is preliminary data.</text>
</comment>
<evidence type="ECO:0000313" key="2">
    <source>
        <dbReference type="Proteomes" id="UP000292702"/>
    </source>
</evidence>
<dbReference type="AlphaFoldDB" id="A0A4R0RVZ7"/>
<dbReference type="EMBL" id="RWJN01000006">
    <property type="protein sequence ID" value="TCD71382.1"/>
    <property type="molecule type" value="Genomic_DNA"/>
</dbReference>
<sequence>MLFKANSESTTVHLNLQVEDFYEPIGDLKPKVVDVLATELEFLADERTIRFYSPKKSIGLDAIEDEFIEEAGDTTLIARKCQPTLDVDLVLGNPEDLDRTLHHLLVTAEVDEAKQDYSTQLAPLNPLLRRSAASCQETAVSAARFDAGSKFYDITFLSFNSRRNLDSSTAHFVVQADDFDKPVRDLVPKIVDVLGVKFNYNAEENDIDFWVETHRSR</sequence>
<name>A0A4R0RVZ7_9APHY</name>
<keyword evidence="2" id="KW-1185">Reference proteome</keyword>
<organism evidence="1 2">
    <name type="scientific">Steccherinum ochraceum</name>
    <dbReference type="NCBI Taxonomy" id="92696"/>
    <lineage>
        <taxon>Eukaryota</taxon>
        <taxon>Fungi</taxon>
        <taxon>Dikarya</taxon>
        <taxon>Basidiomycota</taxon>
        <taxon>Agaricomycotina</taxon>
        <taxon>Agaricomycetes</taxon>
        <taxon>Polyporales</taxon>
        <taxon>Steccherinaceae</taxon>
        <taxon>Steccherinum</taxon>
    </lineage>
</organism>
<evidence type="ECO:0000313" key="1">
    <source>
        <dbReference type="EMBL" id="TCD71382.1"/>
    </source>
</evidence>
<proteinExistence type="predicted"/>
<accession>A0A4R0RVZ7</accession>
<gene>
    <name evidence="1" type="ORF">EIP91_010088</name>
</gene>
<protein>
    <submittedName>
        <fullName evidence="1">Uncharacterized protein</fullName>
    </submittedName>
</protein>
<dbReference type="Proteomes" id="UP000292702">
    <property type="component" value="Unassembled WGS sequence"/>
</dbReference>